<dbReference type="AlphaFoldDB" id="A0A263BV15"/>
<keyword evidence="3" id="KW-1185">Reference proteome</keyword>
<gene>
    <name evidence="2" type="ORF">CIB95_04265</name>
</gene>
<accession>A0A263BV15</accession>
<evidence type="ECO:0000313" key="2">
    <source>
        <dbReference type="EMBL" id="OZM57591.1"/>
    </source>
</evidence>
<evidence type="ECO:0000313" key="3">
    <source>
        <dbReference type="Proteomes" id="UP000217083"/>
    </source>
</evidence>
<organism evidence="2 3">
    <name type="scientific">Lottiidibacillus patelloidae</name>
    <dbReference type="NCBI Taxonomy" id="2670334"/>
    <lineage>
        <taxon>Bacteria</taxon>
        <taxon>Bacillati</taxon>
        <taxon>Bacillota</taxon>
        <taxon>Bacilli</taxon>
        <taxon>Bacillales</taxon>
        <taxon>Bacillaceae</taxon>
        <taxon>Lottiidibacillus</taxon>
    </lineage>
</organism>
<evidence type="ECO:0000256" key="1">
    <source>
        <dbReference type="SAM" id="Phobius"/>
    </source>
</evidence>
<sequence>MKKFSLWLSVFSILICIFNAIGLDDKNLLLFLSSPHLMFLEDYSHYIRKIDNYTLQMIILYLINIFGWFLIGALIDIIILKLKRFSLKKGGKNTCQ</sequence>
<keyword evidence="1" id="KW-0472">Membrane</keyword>
<reference evidence="3" key="1">
    <citation type="submission" date="2017-08" db="EMBL/GenBank/DDBJ databases">
        <authorList>
            <person name="Huang Z."/>
        </authorList>
    </citation>
    <scope>NUCLEOTIDE SEQUENCE [LARGE SCALE GENOMIC DNA]</scope>
    <source>
        <strain evidence="3">SA5d-4</strain>
    </source>
</reference>
<protein>
    <submittedName>
        <fullName evidence="2">Uncharacterized protein</fullName>
    </submittedName>
</protein>
<dbReference type="RefSeq" id="WP_094922370.1">
    <property type="nucleotide sequence ID" value="NZ_NPIA01000002.1"/>
</dbReference>
<keyword evidence="1" id="KW-1133">Transmembrane helix</keyword>
<reference evidence="2 3" key="2">
    <citation type="submission" date="2017-09" db="EMBL/GenBank/DDBJ databases">
        <title>Bacillus patelloidae sp. nov., isolated from the intestinal tract of a marine limpet.</title>
        <authorList>
            <person name="Liu R."/>
            <person name="Dong C."/>
            <person name="Shao Z."/>
        </authorList>
    </citation>
    <scope>NUCLEOTIDE SEQUENCE [LARGE SCALE GENOMIC DNA]</scope>
    <source>
        <strain evidence="2 3">SA5d-4</strain>
    </source>
</reference>
<dbReference type="Proteomes" id="UP000217083">
    <property type="component" value="Unassembled WGS sequence"/>
</dbReference>
<keyword evidence="1" id="KW-0812">Transmembrane</keyword>
<proteinExistence type="predicted"/>
<dbReference type="EMBL" id="NPIA01000002">
    <property type="protein sequence ID" value="OZM57591.1"/>
    <property type="molecule type" value="Genomic_DNA"/>
</dbReference>
<comment type="caution">
    <text evidence="2">The sequence shown here is derived from an EMBL/GenBank/DDBJ whole genome shotgun (WGS) entry which is preliminary data.</text>
</comment>
<name>A0A263BV15_9BACI</name>
<feature type="transmembrane region" description="Helical" evidence="1">
    <location>
        <begin position="58"/>
        <end position="80"/>
    </location>
</feature>